<sequence length="78" mass="9559">MKLKKESMHRYWFLKVSSRFDTILFQSLFNLLYPKVFFFSGFCSLPYIIVILLLPFYRPIAVFPHLMYKEKIAMYIFM</sequence>
<gene>
    <name evidence="2" type="ORF">XELAEV_18015396mg</name>
</gene>
<evidence type="ECO:0000313" key="3">
    <source>
        <dbReference type="Proteomes" id="UP000694892"/>
    </source>
</evidence>
<feature type="transmembrane region" description="Helical" evidence="1">
    <location>
        <begin position="37"/>
        <end position="57"/>
    </location>
</feature>
<name>A0A974DHX6_XENLA</name>
<dbReference type="AlphaFoldDB" id="A0A974DHX6"/>
<dbReference type="EMBL" id="CM004469">
    <property type="protein sequence ID" value="OCT92339.1"/>
    <property type="molecule type" value="Genomic_DNA"/>
</dbReference>
<accession>A0A974DHX6</accession>
<protein>
    <submittedName>
        <fullName evidence="2">Uncharacterized protein</fullName>
    </submittedName>
</protein>
<keyword evidence="1" id="KW-1133">Transmembrane helix</keyword>
<proteinExistence type="predicted"/>
<keyword evidence="1" id="KW-0472">Membrane</keyword>
<dbReference type="Proteomes" id="UP000694892">
    <property type="component" value="Chromosome 2S"/>
</dbReference>
<reference evidence="3" key="1">
    <citation type="journal article" date="2016" name="Nature">
        <title>Genome evolution in the allotetraploid frog Xenopus laevis.</title>
        <authorList>
            <person name="Session A.M."/>
            <person name="Uno Y."/>
            <person name="Kwon T."/>
            <person name="Chapman J.A."/>
            <person name="Toyoda A."/>
            <person name="Takahashi S."/>
            <person name="Fukui A."/>
            <person name="Hikosaka A."/>
            <person name="Suzuki A."/>
            <person name="Kondo M."/>
            <person name="van Heeringen S.J."/>
            <person name="Quigley I."/>
            <person name="Heinz S."/>
            <person name="Ogino H."/>
            <person name="Ochi H."/>
            <person name="Hellsten U."/>
            <person name="Lyons J.B."/>
            <person name="Simakov O."/>
            <person name="Putnam N."/>
            <person name="Stites J."/>
            <person name="Kuroki Y."/>
            <person name="Tanaka T."/>
            <person name="Michiue T."/>
            <person name="Watanabe M."/>
            <person name="Bogdanovic O."/>
            <person name="Lister R."/>
            <person name="Georgiou G."/>
            <person name="Paranjpe S.S."/>
            <person name="van Kruijsbergen I."/>
            <person name="Shu S."/>
            <person name="Carlson J."/>
            <person name="Kinoshita T."/>
            <person name="Ohta Y."/>
            <person name="Mawaribuchi S."/>
            <person name="Jenkins J."/>
            <person name="Grimwood J."/>
            <person name="Schmutz J."/>
            <person name="Mitros T."/>
            <person name="Mozaffari S.V."/>
            <person name="Suzuki Y."/>
            <person name="Haramoto Y."/>
            <person name="Yamamoto T.S."/>
            <person name="Takagi C."/>
            <person name="Heald R."/>
            <person name="Miller K."/>
            <person name="Haudenschild C."/>
            <person name="Kitzman J."/>
            <person name="Nakayama T."/>
            <person name="Izutsu Y."/>
            <person name="Robert J."/>
            <person name="Fortriede J."/>
            <person name="Burns K."/>
            <person name="Lotay V."/>
            <person name="Karimi K."/>
            <person name="Yasuoka Y."/>
            <person name="Dichmann D.S."/>
            <person name="Flajnik M.F."/>
            <person name="Houston D.W."/>
            <person name="Shendure J."/>
            <person name="DuPasquier L."/>
            <person name="Vize P.D."/>
            <person name="Zorn A.M."/>
            <person name="Ito M."/>
            <person name="Marcotte E.M."/>
            <person name="Wallingford J.B."/>
            <person name="Ito Y."/>
            <person name="Asashima M."/>
            <person name="Ueno N."/>
            <person name="Matsuda Y."/>
            <person name="Veenstra G.J."/>
            <person name="Fujiyama A."/>
            <person name="Harland R.M."/>
            <person name="Taira M."/>
            <person name="Rokhsar D.S."/>
        </authorList>
    </citation>
    <scope>NUCLEOTIDE SEQUENCE [LARGE SCALE GENOMIC DNA]</scope>
    <source>
        <strain evidence="3">J</strain>
    </source>
</reference>
<organism evidence="2 3">
    <name type="scientific">Xenopus laevis</name>
    <name type="common">African clawed frog</name>
    <dbReference type="NCBI Taxonomy" id="8355"/>
    <lineage>
        <taxon>Eukaryota</taxon>
        <taxon>Metazoa</taxon>
        <taxon>Chordata</taxon>
        <taxon>Craniata</taxon>
        <taxon>Vertebrata</taxon>
        <taxon>Euteleostomi</taxon>
        <taxon>Amphibia</taxon>
        <taxon>Batrachia</taxon>
        <taxon>Anura</taxon>
        <taxon>Pipoidea</taxon>
        <taxon>Pipidae</taxon>
        <taxon>Xenopodinae</taxon>
        <taxon>Xenopus</taxon>
        <taxon>Xenopus</taxon>
    </lineage>
</organism>
<evidence type="ECO:0000256" key="1">
    <source>
        <dbReference type="SAM" id="Phobius"/>
    </source>
</evidence>
<evidence type="ECO:0000313" key="2">
    <source>
        <dbReference type="EMBL" id="OCT92339.1"/>
    </source>
</evidence>
<keyword evidence="1" id="KW-0812">Transmembrane</keyword>